<reference evidence="3 4" key="1">
    <citation type="submission" date="2021-01" db="EMBL/GenBank/DDBJ databases">
        <title>Whole genome shotgun sequence of Plantactinospora mayteni NBRC 109088.</title>
        <authorList>
            <person name="Komaki H."/>
            <person name="Tamura T."/>
        </authorList>
    </citation>
    <scope>NUCLEOTIDE SEQUENCE [LARGE SCALE GENOMIC DNA]</scope>
    <source>
        <strain evidence="3 4">NBRC 109088</strain>
    </source>
</reference>
<evidence type="ECO:0000313" key="3">
    <source>
        <dbReference type="EMBL" id="GIG94624.1"/>
    </source>
</evidence>
<keyword evidence="1" id="KW-0472">Membrane</keyword>
<keyword evidence="1" id="KW-1133">Transmembrane helix</keyword>
<feature type="transmembrane region" description="Helical" evidence="1">
    <location>
        <begin position="94"/>
        <end position="112"/>
    </location>
</feature>
<organism evidence="3 4">
    <name type="scientific">Plantactinospora mayteni</name>
    <dbReference type="NCBI Taxonomy" id="566021"/>
    <lineage>
        <taxon>Bacteria</taxon>
        <taxon>Bacillati</taxon>
        <taxon>Actinomycetota</taxon>
        <taxon>Actinomycetes</taxon>
        <taxon>Micromonosporales</taxon>
        <taxon>Micromonosporaceae</taxon>
        <taxon>Plantactinospora</taxon>
    </lineage>
</organism>
<dbReference type="Proteomes" id="UP000621500">
    <property type="component" value="Unassembled WGS sequence"/>
</dbReference>
<dbReference type="NCBIfam" id="NF042915">
    <property type="entry name" value="MAB_1171c_fam"/>
    <property type="match status" value="1"/>
</dbReference>
<dbReference type="RefSeq" id="WP_203856271.1">
    <property type="nucleotide sequence ID" value="NZ_BAAAZQ010000005.1"/>
</dbReference>
<accession>A0ABQ4EJ25</accession>
<name>A0ABQ4EJ25_9ACTN</name>
<evidence type="ECO:0000259" key="2">
    <source>
        <dbReference type="Pfam" id="PF20182"/>
    </source>
</evidence>
<keyword evidence="4" id="KW-1185">Reference proteome</keyword>
<dbReference type="EMBL" id="BONX01000007">
    <property type="protein sequence ID" value="GIG94624.1"/>
    <property type="molecule type" value="Genomic_DNA"/>
</dbReference>
<feature type="domain" description="DUF6545" evidence="2">
    <location>
        <begin position="227"/>
        <end position="357"/>
    </location>
</feature>
<gene>
    <name evidence="3" type="ORF">Pma05_11970</name>
</gene>
<feature type="transmembrane region" description="Helical" evidence="1">
    <location>
        <begin position="205"/>
        <end position="224"/>
    </location>
</feature>
<protein>
    <recommendedName>
        <fullName evidence="2">DUF6545 domain-containing protein</fullName>
    </recommendedName>
</protein>
<evidence type="ECO:0000256" key="1">
    <source>
        <dbReference type="SAM" id="Phobius"/>
    </source>
</evidence>
<feature type="transmembrane region" description="Helical" evidence="1">
    <location>
        <begin position="6"/>
        <end position="25"/>
    </location>
</feature>
<feature type="transmembrane region" description="Helical" evidence="1">
    <location>
        <begin position="132"/>
        <end position="153"/>
    </location>
</feature>
<dbReference type="Pfam" id="PF20182">
    <property type="entry name" value="DUF6545"/>
    <property type="match status" value="1"/>
</dbReference>
<proteinExistence type="predicted"/>
<feature type="transmembrane region" description="Helical" evidence="1">
    <location>
        <begin position="165"/>
        <end position="185"/>
    </location>
</feature>
<feature type="transmembrane region" description="Helical" evidence="1">
    <location>
        <begin position="32"/>
        <end position="49"/>
    </location>
</feature>
<feature type="transmembrane region" description="Helical" evidence="1">
    <location>
        <begin position="61"/>
        <end position="82"/>
    </location>
</feature>
<keyword evidence="1" id="KW-0812">Transmembrane</keyword>
<dbReference type="InterPro" id="IPR050039">
    <property type="entry name" value="MAB_1171c-like"/>
</dbReference>
<dbReference type="InterPro" id="IPR046675">
    <property type="entry name" value="DUF6545"/>
</dbReference>
<comment type="caution">
    <text evidence="3">The sequence shown here is derived from an EMBL/GenBank/DDBJ whole genome shotgun (WGS) entry which is preliminary data.</text>
</comment>
<sequence>MMTLIKEAGLICLWVATVLLIAPAVRNRQRRVLWVVLALVAAEITLYRPETQAPLYDMINGHVVFIGVHLVSVVEATGVLYLLTAMTKRPRYRLLAIGSGVAVAATMIAIYASAEPAAPTVDVPPEVPLSYWHLLSIFHTLAHLAALPLCAYAARRAHTAMRLSLVALGVGMLLLCIPWALNLGWLLTGETAWLDPIGPIDAVTGLSFAVAAAPPLLVSLHHGLTYRTAMRRLEPLWRDLVAAVPDVVFSPASTGVAMPGRARFGLYRRIVEIRDALLVLRSYVTERALQVADRHVRASGLTGTQAQAAVMACWLTAAKAAKDSGEQPQAQIHNLAGPTGDDLDDEVGHLLQVAQLYGSPLVRDYLRELQPTSR</sequence>
<evidence type="ECO:0000313" key="4">
    <source>
        <dbReference type="Proteomes" id="UP000621500"/>
    </source>
</evidence>